<proteinExistence type="predicted"/>
<evidence type="ECO:0000313" key="1">
    <source>
        <dbReference type="EMBL" id="MCR6488290.1"/>
    </source>
</evidence>
<dbReference type="RefSeq" id="WP_257924853.1">
    <property type="nucleotide sequence ID" value="NZ_JAMXQV010000024.1"/>
</dbReference>
<dbReference type="EMBL" id="JAMXQV010000024">
    <property type="protein sequence ID" value="MCR6488290.1"/>
    <property type="molecule type" value="Genomic_DNA"/>
</dbReference>
<reference evidence="1" key="1">
    <citation type="submission" date="2022-06" db="EMBL/GenBank/DDBJ databases">
        <title>Amycolatopsis iheyaensis sp. nov., a new species of the genus Amycolatopsis isolated from soil in Iheya island, Japan.</title>
        <authorList>
            <person name="Ngamcharungchit C."/>
            <person name="Kanto H."/>
            <person name="Take A."/>
            <person name="Intra B."/>
            <person name="Matsumoto A."/>
            <person name="Panbangred W."/>
            <person name="Inahashi Y."/>
        </authorList>
    </citation>
    <scope>NUCLEOTIDE SEQUENCE</scope>
    <source>
        <strain evidence="1">OK19-0408</strain>
    </source>
</reference>
<dbReference type="AlphaFoldDB" id="A0A9X2SQA6"/>
<evidence type="ECO:0000313" key="2">
    <source>
        <dbReference type="Proteomes" id="UP001144096"/>
    </source>
</evidence>
<sequence>MEREFDGHVQLTQLGADGDPEFPARIRTGTGVIAGFTRETTEQFVKWINMVRAAFGSGWSAEWDGDTVVMTLHSVDWEQGSEPDEVVRHNADGNGRFWFGGRMFMWDTPDGV</sequence>
<accession>A0A9X2SQA6</accession>
<protein>
    <submittedName>
        <fullName evidence="1">Uncharacterized protein</fullName>
    </submittedName>
</protein>
<keyword evidence="2" id="KW-1185">Reference proteome</keyword>
<gene>
    <name evidence="1" type="ORF">M8542_36215</name>
</gene>
<name>A0A9X2SQA6_9PSEU</name>
<comment type="caution">
    <text evidence="1">The sequence shown here is derived from an EMBL/GenBank/DDBJ whole genome shotgun (WGS) entry which is preliminary data.</text>
</comment>
<organism evidence="1 2">
    <name type="scientific">Amycolatopsis iheyensis</name>
    <dbReference type="NCBI Taxonomy" id="2945988"/>
    <lineage>
        <taxon>Bacteria</taxon>
        <taxon>Bacillati</taxon>
        <taxon>Actinomycetota</taxon>
        <taxon>Actinomycetes</taxon>
        <taxon>Pseudonocardiales</taxon>
        <taxon>Pseudonocardiaceae</taxon>
        <taxon>Amycolatopsis</taxon>
    </lineage>
</organism>
<dbReference type="Proteomes" id="UP001144096">
    <property type="component" value="Unassembled WGS sequence"/>
</dbReference>